<proteinExistence type="predicted"/>
<organism evidence="2 3">
    <name type="scientific">Tranquillimonas rosea</name>
    <dbReference type="NCBI Taxonomy" id="641238"/>
    <lineage>
        <taxon>Bacteria</taxon>
        <taxon>Pseudomonadati</taxon>
        <taxon>Pseudomonadota</taxon>
        <taxon>Alphaproteobacteria</taxon>
        <taxon>Rhodobacterales</taxon>
        <taxon>Roseobacteraceae</taxon>
        <taxon>Tranquillimonas</taxon>
    </lineage>
</organism>
<evidence type="ECO:0000256" key="1">
    <source>
        <dbReference type="SAM" id="Phobius"/>
    </source>
</evidence>
<gene>
    <name evidence="2" type="ORF">SAMN04490244_101250</name>
</gene>
<dbReference type="RefSeq" id="WP_177190351.1">
    <property type="nucleotide sequence ID" value="NZ_FOGU01000001.1"/>
</dbReference>
<feature type="transmembrane region" description="Helical" evidence="1">
    <location>
        <begin position="12"/>
        <end position="32"/>
    </location>
</feature>
<keyword evidence="3" id="KW-1185">Reference proteome</keyword>
<dbReference type="AlphaFoldDB" id="A0A1H9PLY4"/>
<reference evidence="2 3" key="1">
    <citation type="submission" date="2016-10" db="EMBL/GenBank/DDBJ databases">
        <authorList>
            <person name="de Groot N.N."/>
        </authorList>
    </citation>
    <scope>NUCLEOTIDE SEQUENCE [LARGE SCALE GENOMIC DNA]</scope>
    <source>
        <strain evidence="2 3">DSM 23042</strain>
    </source>
</reference>
<keyword evidence="1" id="KW-1133">Transmembrane helix</keyword>
<evidence type="ECO:0000313" key="3">
    <source>
        <dbReference type="Proteomes" id="UP000198885"/>
    </source>
</evidence>
<accession>A0A1H9PLY4</accession>
<name>A0A1H9PLY4_9RHOB</name>
<sequence>MGPEPPVDDTFMLGVIFAIAILLVVMSFSALVREKDDLSIAPDTTRADE</sequence>
<dbReference type="EMBL" id="FOGU01000001">
    <property type="protein sequence ID" value="SER49271.1"/>
    <property type="molecule type" value="Genomic_DNA"/>
</dbReference>
<protein>
    <submittedName>
        <fullName evidence="2">Uncharacterized protein</fullName>
    </submittedName>
</protein>
<keyword evidence="1" id="KW-0472">Membrane</keyword>
<dbReference type="Proteomes" id="UP000198885">
    <property type="component" value="Unassembled WGS sequence"/>
</dbReference>
<evidence type="ECO:0000313" key="2">
    <source>
        <dbReference type="EMBL" id="SER49271.1"/>
    </source>
</evidence>
<keyword evidence="1" id="KW-0812">Transmembrane</keyword>